<dbReference type="AlphaFoldDB" id="A0A1F8F8L2"/>
<dbReference type="GO" id="GO:0019546">
    <property type="term" value="P:L-arginine deiminase pathway"/>
    <property type="evidence" value="ECO:0007669"/>
    <property type="project" value="TreeGrafter"/>
</dbReference>
<proteinExistence type="inferred from homology"/>
<name>A0A1F8F8L2_9BACT</name>
<dbReference type="PANTHER" id="PTHR30409:SF1">
    <property type="entry name" value="CARBAMATE KINASE-RELATED"/>
    <property type="match status" value="1"/>
</dbReference>
<dbReference type="CDD" id="cd04235">
    <property type="entry name" value="AAK_CK"/>
    <property type="match status" value="1"/>
</dbReference>
<dbReference type="InterPro" id="IPR001048">
    <property type="entry name" value="Asp/Glu/Uridylate_kinase"/>
</dbReference>
<dbReference type="EMBL" id="MGJO01000046">
    <property type="protein sequence ID" value="OGN08599.1"/>
    <property type="molecule type" value="Genomic_DNA"/>
</dbReference>
<evidence type="ECO:0000256" key="4">
    <source>
        <dbReference type="PIRNR" id="PIRNR000723"/>
    </source>
</evidence>
<evidence type="ECO:0000256" key="1">
    <source>
        <dbReference type="ARBA" id="ARBA00011066"/>
    </source>
</evidence>
<comment type="caution">
    <text evidence="6">The sequence shown here is derived from an EMBL/GenBank/DDBJ whole genome shotgun (WGS) entry which is preliminary data.</text>
</comment>
<dbReference type="SUPFAM" id="SSF53633">
    <property type="entry name" value="Carbamate kinase-like"/>
    <property type="match status" value="1"/>
</dbReference>
<dbReference type="NCBIfam" id="NF009007">
    <property type="entry name" value="PRK12352.1"/>
    <property type="match status" value="1"/>
</dbReference>
<accession>A0A1F8F8L2</accession>
<gene>
    <name evidence="6" type="ORF">A3C61_00615</name>
</gene>
<organism evidence="6 7">
    <name type="scientific">Candidatus Yanofskybacteria bacterium RIFCSPHIGHO2_02_FULL_39_10</name>
    <dbReference type="NCBI Taxonomy" id="1802674"/>
    <lineage>
        <taxon>Bacteria</taxon>
        <taxon>Candidatus Yanofskyibacteriota</taxon>
    </lineage>
</organism>
<dbReference type="PANTHER" id="PTHR30409">
    <property type="entry name" value="CARBAMATE KINASE"/>
    <property type="match status" value="1"/>
</dbReference>
<evidence type="ECO:0000259" key="5">
    <source>
        <dbReference type="Pfam" id="PF00696"/>
    </source>
</evidence>
<dbReference type="Proteomes" id="UP000178908">
    <property type="component" value="Unassembled WGS sequence"/>
</dbReference>
<feature type="domain" description="Aspartate/glutamate/uridylate kinase" evidence="5">
    <location>
        <begin position="3"/>
        <end position="293"/>
    </location>
</feature>
<keyword evidence="2 4" id="KW-0808">Transferase</keyword>
<sequence length="313" mass="33926">MENRIVIALGGNAIQGCHQEGTHEECILNVSEAIKSIRKIVADLHNKVAITHGNGPQVGKILAQNDSLNSGAIPLFVCDAMTQGQLGHFIQLAIKNLFSSDKIEREVLATVSTVLVDADDSAFKNPDKPIGNFYTKEKALKMTRDIGFIYKEDSGRGYRRVVPSPKPKYFLEIGTIKDLYEKGVIVITGGGGGIPVVIKGSVYQGIDAVIDKDRASALLANELNADCMIILTDVSGVALNYGRKDQRWVSLMTVAEAEQYLKDGQFALGSMGPKIESVLDFIGKNSKRYVIITNFESLDSAIGGNGGTKIFFK</sequence>
<keyword evidence="3 4" id="KW-0418">Kinase</keyword>
<evidence type="ECO:0000256" key="2">
    <source>
        <dbReference type="ARBA" id="ARBA00022679"/>
    </source>
</evidence>
<evidence type="ECO:0000313" key="6">
    <source>
        <dbReference type="EMBL" id="OGN08599.1"/>
    </source>
</evidence>
<reference evidence="6 7" key="1">
    <citation type="journal article" date="2016" name="Nat. Commun.">
        <title>Thousands of microbial genomes shed light on interconnected biogeochemical processes in an aquifer system.</title>
        <authorList>
            <person name="Anantharaman K."/>
            <person name="Brown C.T."/>
            <person name="Hug L.A."/>
            <person name="Sharon I."/>
            <person name="Castelle C.J."/>
            <person name="Probst A.J."/>
            <person name="Thomas B.C."/>
            <person name="Singh A."/>
            <person name="Wilkins M.J."/>
            <person name="Karaoz U."/>
            <person name="Brodie E.L."/>
            <person name="Williams K.H."/>
            <person name="Hubbard S.S."/>
            <person name="Banfield J.F."/>
        </authorList>
    </citation>
    <scope>NUCLEOTIDE SEQUENCE [LARGE SCALE GENOMIC DNA]</scope>
</reference>
<dbReference type="PROSITE" id="PS51257">
    <property type="entry name" value="PROKAR_LIPOPROTEIN"/>
    <property type="match status" value="1"/>
</dbReference>
<dbReference type="PIRSF" id="PIRSF000723">
    <property type="entry name" value="Carbamate_kin"/>
    <property type="match status" value="1"/>
</dbReference>
<comment type="similarity">
    <text evidence="1 4">Belongs to the carbamate kinase family.</text>
</comment>
<dbReference type="GO" id="GO:0008804">
    <property type="term" value="F:carbamate kinase activity"/>
    <property type="evidence" value="ECO:0007669"/>
    <property type="project" value="InterPro"/>
</dbReference>
<dbReference type="Gene3D" id="3.40.1160.10">
    <property type="entry name" value="Acetylglutamate kinase-like"/>
    <property type="match status" value="1"/>
</dbReference>
<dbReference type="PRINTS" id="PR01469">
    <property type="entry name" value="CARBMTKINASE"/>
</dbReference>
<protein>
    <recommendedName>
        <fullName evidence="4">Carbamate kinase</fullName>
    </recommendedName>
</protein>
<evidence type="ECO:0000256" key="3">
    <source>
        <dbReference type="ARBA" id="ARBA00022777"/>
    </source>
</evidence>
<dbReference type="FunFam" id="3.40.1160.10:FF:000007">
    <property type="entry name" value="Carbamate kinase"/>
    <property type="match status" value="1"/>
</dbReference>
<dbReference type="InterPro" id="IPR003964">
    <property type="entry name" value="Carb_kinase"/>
</dbReference>
<dbReference type="Pfam" id="PF00696">
    <property type="entry name" value="AA_kinase"/>
    <property type="match status" value="1"/>
</dbReference>
<dbReference type="InterPro" id="IPR036393">
    <property type="entry name" value="AceGlu_kinase-like_sf"/>
</dbReference>
<dbReference type="GO" id="GO:0005829">
    <property type="term" value="C:cytosol"/>
    <property type="evidence" value="ECO:0007669"/>
    <property type="project" value="TreeGrafter"/>
</dbReference>
<evidence type="ECO:0000313" key="7">
    <source>
        <dbReference type="Proteomes" id="UP000178908"/>
    </source>
</evidence>